<name>A0A364Y013_9BACT</name>
<feature type="transmembrane region" description="Helical" evidence="6">
    <location>
        <begin position="203"/>
        <end position="222"/>
    </location>
</feature>
<dbReference type="Proteomes" id="UP000251889">
    <property type="component" value="Unassembled WGS sequence"/>
</dbReference>
<organism evidence="7 8">
    <name type="scientific">Pseudochryseolinea flava</name>
    <dbReference type="NCBI Taxonomy" id="2059302"/>
    <lineage>
        <taxon>Bacteria</taxon>
        <taxon>Pseudomonadati</taxon>
        <taxon>Bacteroidota</taxon>
        <taxon>Cytophagia</taxon>
        <taxon>Cytophagales</taxon>
        <taxon>Fulvivirgaceae</taxon>
        <taxon>Pseudochryseolinea</taxon>
    </lineage>
</organism>
<gene>
    <name evidence="7" type="ORF">DQQ10_15685</name>
</gene>
<dbReference type="Pfam" id="PF07690">
    <property type="entry name" value="MFS_1"/>
    <property type="match status" value="1"/>
</dbReference>
<proteinExistence type="predicted"/>
<feature type="transmembrane region" description="Helical" evidence="6">
    <location>
        <begin position="242"/>
        <end position="264"/>
    </location>
</feature>
<keyword evidence="8" id="KW-1185">Reference proteome</keyword>
<sequence>MASIVNQNVLTSTEGVEAGKSSKFLVPLIILTTLFFMWGFITCMNDLLIPFLKKIFDLSTAESSLVQSAFFGAYFVVSLLYFLYSINVGDPLAKIGYKNGIIIGLCTAAVGCFLFYPAAEIKVFGLFLVALFVLAAGITILQMAANPYVALLGPPSTASSRLNMTQAFNSLGTTIAPVIGTKLIFEAVGGKEFMTADAVKTPYIFLGATLLAIAVMISFSKLPKFTGDKIEKGVGVLKFSHLTLGVIGIFMYVGGEVAIGSFLFQYFEELMGFTELLAGTYIAYYWGGAMVGRFIGAISLTGLASTQKYSLMGLITVIAVTAVYWITGELQTSLIVLGMIVGNIIAFLIGRSIPAKSLAVFSIAVVALLLVTVFSTGEVALWSVLAIGLFNSIMFPTIFTLAIADLGKYTSQGSSLLVMAIVGGAIIPPVMGLIIDAIGAQTAFLFPALCYLYIFYYGVSGHKVKMKA</sequence>
<keyword evidence="3 6" id="KW-0812">Transmembrane</keyword>
<feature type="transmembrane region" description="Helical" evidence="6">
    <location>
        <begin position="123"/>
        <end position="145"/>
    </location>
</feature>
<feature type="transmembrane region" description="Helical" evidence="6">
    <location>
        <begin position="65"/>
        <end position="84"/>
    </location>
</feature>
<dbReference type="PANTHER" id="PTHR43702:SF3">
    <property type="entry name" value="PROTEIN TSGA"/>
    <property type="match status" value="1"/>
</dbReference>
<evidence type="ECO:0000256" key="4">
    <source>
        <dbReference type="ARBA" id="ARBA00022989"/>
    </source>
</evidence>
<protein>
    <submittedName>
        <fullName evidence="7">MFS transporter</fullName>
    </submittedName>
</protein>
<dbReference type="InterPro" id="IPR050375">
    <property type="entry name" value="MFS_TsgA-like"/>
</dbReference>
<feature type="transmembrane region" description="Helical" evidence="6">
    <location>
        <begin position="24"/>
        <end position="44"/>
    </location>
</feature>
<evidence type="ECO:0000256" key="3">
    <source>
        <dbReference type="ARBA" id="ARBA00022692"/>
    </source>
</evidence>
<evidence type="ECO:0000256" key="5">
    <source>
        <dbReference type="ARBA" id="ARBA00023136"/>
    </source>
</evidence>
<feature type="transmembrane region" description="Helical" evidence="6">
    <location>
        <begin position="284"/>
        <end position="304"/>
    </location>
</feature>
<feature type="transmembrane region" description="Helical" evidence="6">
    <location>
        <begin position="441"/>
        <end position="459"/>
    </location>
</feature>
<dbReference type="GO" id="GO:0022857">
    <property type="term" value="F:transmembrane transporter activity"/>
    <property type="evidence" value="ECO:0007669"/>
    <property type="project" value="InterPro"/>
</dbReference>
<keyword evidence="4 6" id="KW-1133">Transmembrane helix</keyword>
<dbReference type="RefSeq" id="WP_112747837.1">
    <property type="nucleotide sequence ID" value="NZ_QMFY01000008.1"/>
</dbReference>
<dbReference type="AlphaFoldDB" id="A0A364Y013"/>
<evidence type="ECO:0000256" key="6">
    <source>
        <dbReference type="SAM" id="Phobius"/>
    </source>
</evidence>
<reference evidence="7 8" key="1">
    <citation type="submission" date="2018-06" db="EMBL/GenBank/DDBJ databases">
        <title>Chryseolinea flavus sp. nov., a member of the phylum Bacteroidetes isolated from soil.</title>
        <authorList>
            <person name="Li Y."/>
            <person name="Wang J."/>
        </authorList>
    </citation>
    <scope>NUCLEOTIDE SEQUENCE [LARGE SCALE GENOMIC DNA]</scope>
    <source>
        <strain evidence="7 8">SDU1-6</strain>
    </source>
</reference>
<dbReference type="PANTHER" id="PTHR43702">
    <property type="entry name" value="L-FUCOSE-PROTON SYMPORTER"/>
    <property type="match status" value="1"/>
</dbReference>
<evidence type="ECO:0000256" key="2">
    <source>
        <dbReference type="ARBA" id="ARBA00022475"/>
    </source>
</evidence>
<keyword evidence="5 6" id="KW-0472">Membrane</keyword>
<feature type="transmembrane region" description="Helical" evidence="6">
    <location>
        <begin position="357"/>
        <end position="374"/>
    </location>
</feature>
<evidence type="ECO:0000313" key="8">
    <source>
        <dbReference type="Proteomes" id="UP000251889"/>
    </source>
</evidence>
<dbReference type="CDD" id="cd17394">
    <property type="entry name" value="MFS_FucP_like"/>
    <property type="match status" value="1"/>
</dbReference>
<feature type="transmembrane region" description="Helical" evidence="6">
    <location>
        <begin position="96"/>
        <end position="116"/>
    </location>
</feature>
<feature type="transmembrane region" description="Helical" evidence="6">
    <location>
        <begin position="380"/>
        <end position="404"/>
    </location>
</feature>
<feature type="transmembrane region" description="Helical" evidence="6">
    <location>
        <begin position="416"/>
        <end position="435"/>
    </location>
</feature>
<dbReference type="GO" id="GO:0005886">
    <property type="term" value="C:plasma membrane"/>
    <property type="evidence" value="ECO:0007669"/>
    <property type="project" value="UniProtKB-SubCell"/>
</dbReference>
<feature type="transmembrane region" description="Helical" evidence="6">
    <location>
        <begin position="311"/>
        <end position="327"/>
    </location>
</feature>
<dbReference type="SUPFAM" id="SSF103473">
    <property type="entry name" value="MFS general substrate transporter"/>
    <property type="match status" value="2"/>
</dbReference>
<dbReference type="InterPro" id="IPR011701">
    <property type="entry name" value="MFS"/>
</dbReference>
<evidence type="ECO:0000256" key="1">
    <source>
        <dbReference type="ARBA" id="ARBA00004429"/>
    </source>
</evidence>
<comment type="subcellular location">
    <subcellularLocation>
        <location evidence="1">Cell inner membrane</location>
        <topology evidence="1">Multi-pass membrane protein</topology>
    </subcellularLocation>
</comment>
<dbReference type="InterPro" id="IPR036259">
    <property type="entry name" value="MFS_trans_sf"/>
</dbReference>
<evidence type="ECO:0000313" key="7">
    <source>
        <dbReference type="EMBL" id="RAV99998.1"/>
    </source>
</evidence>
<dbReference type="EMBL" id="QMFY01000008">
    <property type="protein sequence ID" value="RAV99998.1"/>
    <property type="molecule type" value="Genomic_DNA"/>
</dbReference>
<feature type="transmembrane region" description="Helical" evidence="6">
    <location>
        <begin position="333"/>
        <end position="350"/>
    </location>
</feature>
<keyword evidence="2" id="KW-1003">Cell membrane</keyword>
<comment type="caution">
    <text evidence="7">The sequence shown here is derived from an EMBL/GenBank/DDBJ whole genome shotgun (WGS) entry which is preliminary data.</text>
</comment>
<dbReference type="OrthoDB" id="9795150at2"/>
<accession>A0A364Y013</accession>
<dbReference type="Gene3D" id="1.20.1250.20">
    <property type="entry name" value="MFS general substrate transporter like domains"/>
    <property type="match status" value="2"/>
</dbReference>